<feature type="region of interest" description="Disordered" evidence="9">
    <location>
        <begin position="1340"/>
        <end position="1435"/>
    </location>
</feature>
<keyword evidence="7" id="KW-0862">Zinc</keyword>
<dbReference type="InterPro" id="IPR007642">
    <property type="entry name" value="RNA_pol_Rpb2_2"/>
</dbReference>
<dbReference type="Gene3D" id="2.40.50.150">
    <property type="match status" value="1"/>
</dbReference>
<keyword evidence="5" id="KW-0548">Nucleotidyltransferase</keyword>
<evidence type="ECO:0000256" key="6">
    <source>
        <dbReference type="ARBA" id="ARBA00022723"/>
    </source>
</evidence>
<dbReference type="Pfam" id="PF00562">
    <property type="entry name" value="RNA_pol_Rpb2_6"/>
    <property type="match status" value="1"/>
</dbReference>
<name>A0A6C0BVK7_9ZZZZ</name>
<dbReference type="InterPro" id="IPR015712">
    <property type="entry name" value="DNA-dir_RNA_pol_su2"/>
</dbReference>
<feature type="compositionally biased region" description="Low complexity" evidence="9">
    <location>
        <begin position="1362"/>
        <end position="1381"/>
    </location>
</feature>
<dbReference type="InterPro" id="IPR007645">
    <property type="entry name" value="RNA_pol_Rpb2_3"/>
</dbReference>
<evidence type="ECO:0000256" key="7">
    <source>
        <dbReference type="ARBA" id="ARBA00022833"/>
    </source>
</evidence>
<evidence type="ECO:0000256" key="2">
    <source>
        <dbReference type="ARBA" id="ARBA00012418"/>
    </source>
</evidence>
<evidence type="ECO:0000259" key="12">
    <source>
        <dbReference type="Pfam" id="PF04561"/>
    </source>
</evidence>
<evidence type="ECO:0000256" key="4">
    <source>
        <dbReference type="ARBA" id="ARBA00022679"/>
    </source>
</evidence>
<dbReference type="Pfam" id="PF04563">
    <property type="entry name" value="RNA_pol_Rpb2_1"/>
    <property type="match status" value="1"/>
</dbReference>
<evidence type="ECO:0000256" key="5">
    <source>
        <dbReference type="ARBA" id="ARBA00022695"/>
    </source>
</evidence>
<evidence type="ECO:0000259" key="10">
    <source>
        <dbReference type="Pfam" id="PF00562"/>
    </source>
</evidence>
<evidence type="ECO:0000256" key="3">
    <source>
        <dbReference type="ARBA" id="ARBA00022478"/>
    </source>
</evidence>
<dbReference type="Gene3D" id="3.90.1100.10">
    <property type="match status" value="2"/>
</dbReference>
<accession>A0A6C0BVK7</accession>
<feature type="domain" description="RNA polymerase beta subunit protrusion" evidence="13">
    <location>
        <begin position="22"/>
        <end position="406"/>
    </location>
</feature>
<keyword evidence="3" id="KW-0240">DNA-directed RNA polymerase</keyword>
<dbReference type="Pfam" id="PF04560">
    <property type="entry name" value="RNA_pol_Rpb2_7"/>
    <property type="match status" value="1"/>
</dbReference>
<dbReference type="CDD" id="cd00653">
    <property type="entry name" value="RNA_pol_B_RPB2"/>
    <property type="match status" value="1"/>
</dbReference>
<proteinExistence type="inferred from homology"/>
<evidence type="ECO:0000256" key="8">
    <source>
        <dbReference type="ARBA" id="ARBA00023163"/>
    </source>
</evidence>
<dbReference type="InterPro" id="IPR007120">
    <property type="entry name" value="DNA-dir_RNAP_su2_dom"/>
</dbReference>
<evidence type="ECO:0000259" key="13">
    <source>
        <dbReference type="Pfam" id="PF04563"/>
    </source>
</evidence>
<dbReference type="InterPro" id="IPR037034">
    <property type="entry name" value="RNA_pol_Rpb2_2_sf"/>
</dbReference>
<reference evidence="16" key="1">
    <citation type="journal article" date="2020" name="Nature">
        <title>Giant virus diversity and host interactions through global metagenomics.</title>
        <authorList>
            <person name="Schulz F."/>
            <person name="Roux S."/>
            <person name="Paez-Espino D."/>
            <person name="Jungbluth S."/>
            <person name="Walsh D.A."/>
            <person name="Denef V.J."/>
            <person name="McMahon K.D."/>
            <person name="Konstantinidis K.T."/>
            <person name="Eloe-Fadrosh E.A."/>
            <person name="Kyrpides N.C."/>
            <person name="Woyke T."/>
        </authorList>
    </citation>
    <scope>NUCLEOTIDE SEQUENCE</scope>
    <source>
        <strain evidence="16">GVMAG-M-3300020166-18</strain>
    </source>
</reference>
<dbReference type="InterPro" id="IPR014724">
    <property type="entry name" value="RNA_pol_RPB2_OB-fold"/>
</dbReference>
<evidence type="ECO:0000259" key="11">
    <source>
        <dbReference type="Pfam" id="PF04560"/>
    </source>
</evidence>
<dbReference type="InterPro" id="IPR007644">
    <property type="entry name" value="RNA_pol_bsu_protrusion"/>
</dbReference>
<evidence type="ECO:0000256" key="9">
    <source>
        <dbReference type="SAM" id="MobiDB-lite"/>
    </source>
</evidence>
<feature type="domain" description="RNA polymerase Rpb2" evidence="11">
    <location>
        <begin position="1077"/>
        <end position="1188"/>
    </location>
</feature>
<organism evidence="16">
    <name type="scientific">viral metagenome</name>
    <dbReference type="NCBI Taxonomy" id="1070528"/>
    <lineage>
        <taxon>unclassified sequences</taxon>
        <taxon>metagenomes</taxon>
        <taxon>organismal metagenomes</taxon>
    </lineage>
</organism>
<dbReference type="Pfam" id="PF04565">
    <property type="entry name" value="RNA_pol_Rpb2_3"/>
    <property type="match status" value="1"/>
</dbReference>
<dbReference type="InterPro" id="IPR007646">
    <property type="entry name" value="RNA_pol_Rpb2_4"/>
</dbReference>
<feature type="domain" description="RNA polymerase Rpb2" evidence="12">
    <location>
        <begin position="235"/>
        <end position="367"/>
    </location>
</feature>
<dbReference type="SUPFAM" id="SSF64484">
    <property type="entry name" value="beta and beta-prime subunits of DNA dependent RNA-polymerase"/>
    <property type="match status" value="1"/>
</dbReference>
<feature type="domain" description="RNA polymerase Rpb2" evidence="14">
    <location>
        <begin position="451"/>
        <end position="513"/>
    </location>
</feature>
<dbReference type="GO" id="GO:0000428">
    <property type="term" value="C:DNA-directed RNA polymerase complex"/>
    <property type="evidence" value="ECO:0007669"/>
    <property type="project" value="UniProtKB-KW"/>
</dbReference>
<dbReference type="Gene3D" id="3.90.1110.10">
    <property type="entry name" value="RNA polymerase Rpb2, domain 2"/>
    <property type="match status" value="1"/>
</dbReference>
<sequence length="1435" mass="161003">MDEHKMQWQIIDKFFKSNPYCLVNHHIESYNKFFNSDIFNIFKEQNPIIMQKQFNDLTGEYDLQSRMYLGGKEGDKIYYGKPTIYDEDNAHFMFPNEARIRNMTYGFTIHFDIEVEYIIEGQEPFTQTIENILLGKFPIMLHSDLCMFSGMDRHFCFNAGECKNDKGGYFIIDGKEKAIICQEQFANNMINISDRGTNIYTYSASIRSVSEDVSKPVRTMSVQLLVPGAKYSFGNIVVNVPNVRKPVPLFILMRALGVISDKSIVEHIVLDIGKNETYVDMLKPSVHDASKIFTQKAALEFIASFTKGKTIPHAQHIIMDFLFPHIGVDNLKDKAFFLGHMVLGLLQVASGDKKPTDRDSFKYKRIELSGVMIYNLFKEYFKLQIDNIKLNFDKKFYYNENIYTANFISLIDTNYQEVFRERILENGFKKAFKGNWGASEHTKRLGAIQDLNRLSFNSALSMLRKLNLNMDASAKVIAPRFLHGSQWGFIDPVDTPDGGNVGFHKHMTIMTHITSGYSKDTLIKMLLTMISPLTKPSLVASGTKVIVNGHLIGSTDDPYILSTTLKDYKRIALIPIQTSVAWDIEASCINIFTDSGRLTRPIFYIDDNRKTSFDNRNVASLSWVDLLTGSNPKQNFNNFNKLYSVKELYGDKTSVPILLKQASVLEFMDAGEANASYISTHILENGYEATRHTHVEIHPSLLLGVMGNQIVFPENNQLPRNLFSCGQSKQGVSLYHSNYQYRIDKMGVVLNSGQIPLVKSRYMQYINNEEHPYGENPIVAIMCYGGYNVEDAILFNEGSVNRGMFRTTYFNMYETRESSSSVANSNTTKTFSDVMSKEAIGIKPGFDYSYLDKNGLIRENTMMDDKKVIIGMVENDPTDPEIFLDNSIFPKKGQLGFVDKAFITEEEEGFRLAKIRIREERIPAIGDKFCSRCGQKGTMGLLIPEADMPFTHDGIKPDIIINPHALPSRMTIGQLIETVMGKSCLMYGGFGDCTAFNNKGSKLKGFGDMLTKMGYHSSGNQVLYNGTTGEQLSSNIFFGPTYYMRLKHMVKDKINYRARGPRTLMTRQTVQGRANDGGLRIGEMERDGVIAHGMTAFLTESMIERGDKYYMAICNKTGCIAVYNENKNIFLSPQCDGPLKFNTNVDGSIEVDNVSKYGRSFSIVRVPYAFKLLMQELMVMNVQMRIITEDNIDQLQNMTYSKTLENLFMKDKIDPATLVERNRTLFNADIIPDLPTPTDEPDESEEELEEVIEDELPTTVLSRANDATSAVTSAATSAAATAISQSQNLYSAVPDDMKDDLKSVIAGASPIVDSAAPIATNIANVTGNAANTAMKSFGTLTGFIDPNQESDDEKESDDAEPDAQSPSAQSPSAQPDAQSPSAQPPSAQPIININVGTTFKPETPNKTPANPSFPMQDDTEESPSQDPDIKSIIIN</sequence>
<dbReference type="GO" id="GO:0046872">
    <property type="term" value="F:metal ion binding"/>
    <property type="evidence" value="ECO:0007669"/>
    <property type="project" value="UniProtKB-KW"/>
</dbReference>
<keyword evidence="4" id="KW-0808">Transferase</keyword>
<dbReference type="GO" id="GO:0006351">
    <property type="term" value="P:DNA-templated transcription"/>
    <property type="evidence" value="ECO:0007669"/>
    <property type="project" value="InterPro"/>
</dbReference>
<comment type="similarity">
    <text evidence="1">Belongs to the RNA polymerase beta chain family.</text>
</comment>
<feature type="compositionally biased region" description="Acidic residues" evidence="9">
    <location>
        <begin position="1348"/>
        <end position="1361"/>
    </location>
</feature>
<dbReference type="InterPro" id="IPR037033">
    <property type="entry name" value="DNA-dir_RNAP_su2_hyb_sf"/>
</dbReference>
<evidence type="ECO:0000256" key="1">
    <source>
        <dbReference type="ARBA" id="ARBA00006835"/>
    </source>
</evidence>
<protein>
    <recommendedName>
        <fullName evidence="2">DNA-directed RNA polymerase</fullName>
        <ecNumber evidence="2">2.7.7.6</ecNumber>
    </recommendedName>
</protein>
<evidence type="ECO:0000259" key="14">
    <source>
        <dbReference type="Pfam" id="PF04565"/>
    </source>
</evidence>
<evidence type="ECO:0000259" key="15">
    <source>
        <dbReference type="Pfam" id="PF04566"/>
    </source>
</evidence>
<dbReference type="GO" id="GO:0003899">
    <property type="term" value="F:DNA-directed RNA polymerase activity"/>
    <property type="evidence" value="ECO:0007669"/>
    <property type="project" value="UniProtKB-EC"/>
</dbReference>
<evidence type="ECO:0000313" key="16">
    <source>
        <dbReference type="EMBL" id="QHS96465.1"/>
    </source>
</evidence>
<dbReference type="PANTHER" id="PTHR20856">
    <property type="entry name" value="DNA-DIRECTED RNA POLYMERASE I SUBUNIT 2"/>
    <property type="match status" value="1"/>
</dbReference>
<dbReference type="InterPro" id="IPR007641">
    <property type="entry name" value="RNA_pol_Rpb2_7"/>
</dbReference>
<feature type="domain" description="RNA polymerase Rpb2" evidence="15">
    <location>
        <begin position="545"/>
        <end position="605"/>
    </location>
</feature>
<dbReference type="GO" id="GO:0003677">
    <property type="term" value="F:DNA binding"/>
    <property type="evidence" value="ECO:0007669"/>
    <property type="project" value="InterPro"/>
</dbReference>
<dbReference type="EC" id="2.7.7.6" evidence="2"/>
<keyword evidence="8" id="KW-0804">Transcription</keyword>
<feature type="domain" description="DNA-directed RNA polymerase subunit 2 hybrid-binding" evidence="10">
    <location>
        <begin position="708"/>
        <end position="1074"/>
    </location>
</feature>
<dbReference type="Pfam" id="PF04561">
    <property type="entry name" value="RNA_pol_Rpb2_2"/>
    <property type="match status" value="1"/>
</dbReference>
<keyword evidence="6" id="KW-0479">Metal-binding</keyword>
<dbReference type="Pfam" id="PF04566">
    <property type="entry name" value="RNA_pol_Rpb2_4"/>
    <property type="match status" value="1"/>
</dbReference>
<dbReference type="GO" id="GO:0032549">
    <property type="term" value="F:ribonucleoside binding"/>
    <property type="evidence" value="ECO:0007669"/>
    <property type="project" value="InterPro"/>
</dbReference>
<dbReference type="Gene3D" id="2.40.270.10">
    <property type="entry name" value="DNA-directed RNA polymerase, subunit 2, domain 6"/>
    <property type="match status" value="1"/>
</dbReference>
<dbReference type="EMBL" id="MN739271">
    <property type="protein sequence ID" value="QHS96465.1"/>
    <property type="molecule type" value="Genomic_DNA"/>
</dbReference>
<dbReference type="Gene3D" id="3.90.1800.10">
    <property type="entry name" value="RNA polymerase alpha subunit dimerisation domain"/>
    <property type="match status" value="1"/>
</dbReference>